<dbReference type="InterPro" id="IPR004113">
    <property type="entry name" value="FAD-bd_oxidored_4_C"/>
</dbReference>
<sequence>MSLETDAPVTRAASFPTEAARALAADLRRRIRGEVRFDDGSRALYATDGSNYRQVPIGVVIPQTVEEVIETVAVCRAHGAPITARGGGTSLAGQCCNAAVILDLSKYLRRLLSLDPAQRKAVVEPGCVLDFLREQAERHGLTFGPDPSTHDHNTLGGMIGNNSCGVHSVMAGRTADNVHTLEVLTYDGLRLSVGPTAEAELDRLAREGGRRGAIYAGLRRLRDRYAGLIRERFPKIPRRVSGYALEQLLPENGCNIARALVGSEGTCVVVLKAELRLVPSPPARSLLVLGYPDVFQAGDQVPEILDHAPIGLEGMDALLIRSMQTMRLHPDELNLLPEGGGWLLVEFGGQTKEESDAKARRLMTALKGGTVRPSMKLYDDPRQERLLWEVREAGLAATAHVPGHRVAWEGWEDSAVPPAKVGAYLRDFRTLLDRYGYECALYGHFGGGCIHVRIDFDLFTREGIERYKAFTDDAADLVLSYGGSLSGEHGDGQSRADLLPKMYGPELVQAFREFKRLWDPDNRMNPGKLVDPYPRDANLRLGADFQPPKLDTVFTYPAAQGPFDMLRCVGVGSCRRPKGGVMCPSYMGTLEEKHSTRGRARLLFEMLHGLTHPQDPLRDGWRSQAVREALDLCLACKGCVRDCPVKVDMATYKAEFYHHYYRGRLRPRAAYAMGLIHWWARAAAWAPGLVNTVLATPGLSETLQWLGGLSRERRFPRFARQTFRARFQRPSIPSDGTGTVLLWPDTFNNHWQPDNLEAAWSVLEAAGYRVVLPDRPLCCARPLFAWGFLDLAKHQLRACLDALTPALEAGIPVVGLEPACVAAFRDELVKLYPNDPRAIRLAKQSFLLGEFLAREDGYRPPKLERKALVQVHCNQHAVIGTRGDERLMAAMGLDYQLLDSGCCGMAGPFGFEADHCGLSLKIGERVLLPAVRSADPDTLIIADGFSCREQIAQATPRRALHLSQVLACAARGQIP</sequence>
<dbReference type="PANTHER" id="PTHR11748:SF119">
    <property type="entry name" value="D-2-HYDROXYGLUTARATE DEHYDROGENASE"/>
    <property type="match status" value="1"/>
</dbReference>
<dbReference type="Proteomes" id="UP001497493">
    <property type="component" value="Chromosome"/>
</dbReference>
<dbReference type="Gene3D" id="3.30.43.10">
    <property type="entry name" value="Uridine Diphospho-n-acetylenolpyruvylglucosamine Reductase, domain 2"/>
    <property type="match status" value="1"/>
</dbReference>
<keyword evidence="3" id="KW-0479">Metal-binding</keyword>
<accession>A0ABM9NML1</accession>
<evidence type="ECO:0000256" key="2">
    <source>
        <dbReference type="ARBA" id="ARBA00022630"/>
    </source>
</evidence>
<dbReference type="InterPro" id="IPR016167">
    <property type="entry name" value="FAD-bd_PCMH_sub1"/>
</dbReference>
<dbReference type="Pfam" id="PF13183">
    <property type="entry name" value="Fer4_8"/>
    <property type="match status" value="1"/>
</dbReference>
<dbReference type="InterPro" id="IPR036318">
    <property type="entry name" value="FAD-bd_PCMH-like_sf"/>
</dbReference>
<dbReference type="SUPFAM" id="SSF55103">
    <property type="entry name" value="FAD-linked oxidases, C-terminal domain"/>
    <property type="match status" value="1"/>
</dbReference>
<feature type="domain" description="FAD-binding PCMH-type" evidence="8">
    <location>
        <begin position="52"/>
        <end position="280"/>
    </location>
</feature>
<gene>
    <name evidence="9" type="ORF">MECH1_V1_3102</name>
</gene>
<dbReference type="InterPro" id="IPR016166">
    <property type="entry name" value="FAD-bd_PCMH"/>
</dbReference>
<keyword evidence="10" id="KW-1185">Reference proteome</keyword>
<evidence type="ECO:0000256" key="7">
    <source>
        <dbReference type="ARBA" id="ARBA00023014"/>
    </source>
</evidence>
<dbReference type="EMBL" id="OZ026884">
    <property type="protein sequence ID" value="CAL1241878.1"/>
    <property type="molecule type" value="Genomic_DNA"/>
</dbReference>
<dbReference type="PANTHER" id="PTHR11748">
    <property type="entry name" value="D-LACTATE DEHYDROGENASE"/>
    <property type="match status" value="1"/>
</dbReference>
<keyword evidence="2" id="KW-0285">Flavoprotein</keyword>
<dbReference type="InterPro" id="IPR016171">
    <property type="entry name" value="Vanillyl_alc_oxidase_C-sub2"/>
</dbReference>
<keyword evidence="6" id="KW-0408">Iron</keyword>
<dbReference type="RefSeq" id="WP_348758351.1">
    <property type="nucleotide sequence ID" value="NZ_OZ026884.1"/>
</dbReference>
<dbReference type="InterPro" id="IPR016169">
    <property type="entry name" value="FAD-bd_PCMH_sub2"/>
</dbReference>
<evidence type="ECO:0000256" key="4">
    <source>
        <dbReference type="ARBA" id="ARBA00022827"/>
    </source>
</evidence>
<dbReference type="Gene3D" id="3.30.465.10">
    <property type="match status" value="1"/>
</dbReference>
<dbReference type="InterPro" id="IPR017896">
    <property type="entry name" value="4Fe4S_Fe-S-bd"/>
</dbReference>
<protein>
    <submittedName>
        <fullName evidence="9">FAD-binding oxidoreductase</fullName>
    </submittedName>
</protein>
<dbReference type="Gene3D" id="3.30.70.2740">
    <property type="match status" value="1"/>
</dbReference>
<dbReference type="InterPro" id="IPR006094">
    <property type="entry name" value="Oxid_FAD_bind_N"/>
</dbReference>
<evidence type="ECO:0000256" key="5">
    <source>
        <dbReference type="ARBA" id="ARBA00023002"/>
    </source>
</evidence>
<dbReference type="Gene3D" id="1.10.45.10">
    <property type="entry name" value="Vanillyl-alcohol Oxidase, Chain A, domain 4"/>
    <property type="match status" value="1"/>
</dbReference>
<organism evidence="9 10">
    <name type="scientific">Candidatus Methylocalor cossyra</name>
    <dbReference type="NCBI Taxonomy" id="3108543"/>
    <lineage>
        <taxon>Bacteria</taxon>
        <taxon>Pseudomonadati</taxon>
        <taxon>Pseudomonadota</taxon>
        <taxon>Gammaproteobacteria</taxon>
        <taxon>Methylococcales</taxon>
        <taxon>Methylococcaceae</taxon>
        <taxon>Candidatus Methylocalor</taxon>
    </lineage>
</organism>
<proteinExistence type="predicted"/>
<dbReference type="Pfam" id="PF01565">
    <property type="entry name" value="FAD_binding_4"/>
    <property type="match status" value="1"/>
</dbReference>
<keyword evidence="7" id="KW-0411">Iron-sulfur</keyword>
<name>A0ABM9NML1_9GAMM</name>
<evidence type="ECO:0000313" key="9">
    <source>
        <dbReference type="EMBL" id="CAL1241878.1"/>
    </source>
</evidence>
<evidence type="ECO:0000256" key="1">
    <source>
        <dbReference type="ARBA" id="ARBA00001974"/>
    </source>
</evidence>
<reference evidence="9 10" key="1">
    <citation type="submission" date="2024-04" db="EMBL/GenBank/DDBJ databases">
        <authorList>
            <person name="Cremers G."/>
        </authorList>
    </citation>
    <scope>NUCLEOTIDE SEQUENCE [LARGE SCALE GENOMIC DNA]</scope>
    <source>
        <strain evidence="9">MeCH1-AG</strain>
    </source>
</reference>
<dbReference type="PROSITE" id="PS51387">
    <property type="entry name" value="FAD_PCMH"/>
    <property type="match status" value="1"/>
</dbReference>
<evidence type="ECO:0000256" key="6">
    <source>
        <dbReference type="ARBA" id="ARBA00023004"/>
    </source>
</evidence>
<dbReference type="InterPro" id="IPR017900">
    <property type="entry name" value="4Fe4S_Fe_S_CS"/>
</dbReference>
<dbReference type="Pfam" id="PF02913">
    <property type="entry name" value="FAD-oxidase_C"/>
    <property type="match status" value="1"/>
</dbReference>
<keyword evidence="5" id="KW-0560">Oxidoreductase</keyword>
<dbReference type="InterPro" id="IPR016164">
    <property type="entry name" value="FAD-linked_Oxase-like_C"/>
</dbReference>
<comment type="cofactor">
    <cofactor evidence="1">
        <name>FAD</name>
        <dbReference type="ChEBI" id="CHEBI:57692"/>
    </cofactor>
</comment>
<evidence type="ECO:0000313" key="10">
    <source>
        <dbReference type="Proteomes" id="UP001497493"/>
    </source>
</evidence>
<evidence type="ECO:0000259" key="8">
    <source>
        <dbReference type="PROSITE" id="PS51387"/>
    </source>
</evidence>
<dbReference type="PROSITE" id="PS00198">
    <property type="entry name" value="4FE4S_FER_1"/>
    <property type="match status" value="1"/>
</dbReference>
<keyword evidence="4" id="KW-0274">FAD</keyword>
<evidence type="ECO:0000256" key="3">
    <source>
        <dbReference type="ARBA" id="ARBA00022723"/>
    </source>
</evidence>
<dbReference type="SUPFAM" id="SSF46548">
    <property type="entry name" value="alpha-helical ferredoxin"/>
    <property type="match status" value="1"/>
</dbReference>
<dbReference type="SUPFAM" id="SSF56176">
    <property type="entry name" value="FAD-binding/transporter-associated domain-like"/>
    <property type="match status" value="1"/>
</dbReference>